<protein>
    <submittedName>
        <fullName evidence="1">Uncharacterized protein</fullName>
    </submittedName>
</protein>
<evidence type="ECO:0000313" key="1">
    <source>
        <dbReference type="EMBL" id="AAL81001.1"/>
    </source>
</evidence>
<organism evidence="1 2">
    <name type="scientific">Pyrococcus furiosus (strain ATCC 43587 / DSM 3638 / JCM 8422 / Vc1)</name>
    <dbReference type="NCBI Taxonomy" id="186497"/>
    <lineage>
        <taxon>Archaea</taxon>
        <taxon>Methanobacteriati</taxon>
        <taxon>Methanobacteriota</taxon>
        <taxon>Thermococci</taxon>
        <taxon>Thermococcales</taxon>
        <taxon>Thermococcaceae</taxon>
        <taxon>Pyrococcus</taxon>
    </lineage>
</organism>
<keyword evidence="2" id="KW-1185">Reference proteome</keyword>
<dbReference type="HOGENOM" id="CLU_3353951_0_0_2"/>
<dbReference type="AlphaFoldDB" id="Q8U2F8"/>
<reference evidence="1 2" key="1">
    <citation type="journal article" date="1999" name="Genetics">
        <title>Divergence of the hyperthermophilic archaea Pyrococcus furiosus and P. horikoshii inferred from complete genomic sequences.</title>
        <authorList>
            <person name="Maeder D.L."/>
            <person name="Weiss R.B."/>
            <person name="Dunn D.M."/>
            <person name="Cherry J.L."/>
            <person name="Gonzalez J.M."/>
            <person name="DiRuggiero J."/>
            <person name="Robb F.T."/>
        </authorList>
    </citation>
    <scope>NUCLEOTIDE SEQUENCE [LARGE SCALE GENOMIC DNA]</scope>
    <source>
        <strain evidence="2">ATCC 43587 / DSM 3638 / JCM 8422 / Vc1</strain>
    </source>
</reference>
<dbReference type="EMBL" id="AE009950">
    <property type="protein sequence ID" value="AAL81001.1"/>
    <property type="molecule type" value="Genomic_DNA"/>
</dbReference>
<name>Q8U2F8_PYRFU</name>
<dbReference type="Proteomes" id="UP000001013">
    <property type="component" value="Chromosome"/>
</dbReference>
<proteinExistence type="predicted"/>
<dbReference type="PaxDb" id="186497-PF0877"/>
<dbReference type="KEGG" id="pfu:PF0877"/>
<accession>Q8U2F8</accession>
<sequence length="36" mass="4100">MPKVFPFACLPRKQIKAAIPPQELKYESSFPTLLLP</sequence>
<gene>
    <name evidence="1" type="ordered locus">PF0877</name>
</gene>
<evidence type="ECO:0000313" key="2">
    <source>
        <dbReference type="Proteomes" id="UP000001013"/>
    </source>
</evidence>